<evidence type="ECO:0000259" key="2">
    <source>
        <dbReference type="Pfam" id="PF06181"/>
    </source>
</evidence>
<feature type="transmembrane region" description="Helical" evidence="1">
    <location>
        <begin position="12"/>
        <end position="33"/>
    </location>
</feature>
<keyword evidence="1" id="KW-0812">Transmembrane</keyword>
<feature type="transmembrane region" description="Helical" evidence="1">
    <location>
        <begin position="151"/>
        <end position="172"/>
    </location>
</feature>
<feature type="transmembrane region" description="Helical" evidence="1">
    <location>
        <begin position="118"/>
        <end position="139"/>
    </location>
</feature>
<name>A0A451BKR4_9GAMM</name>
<evidence type="ECO:0000313" key="3">
    <source>
        <dbReference type="EMBL" id="VFK78872.1"/>
    </source>
</evidence>
<accession>A0A451BKR4</accession>
<gene>
    <name evidence="3" type="ORF">BECKSD772D_GA0070982_102810</name>
</gene>
<evidence type="ECO:0000256" key="1">
    <source>
        <dbReference type="SAM" id="Phobius"/>
    </source>
</evidence>
<feature type="domain" description="Urate oxidase N-terminal" evidence="2">
    <location>
        <begin position="4"/>
        <end position="280"/>
    </location>
</feature>
<keyword evidence="1" id="KW-1133">Transmembrane helix</keyword>
<feature type="transmembrane region" description="Helical" evidence="1">
    <location>
        <begin position="256"/>
        <end position="275"/>
    </location>
</feature>
<sequence>METYLFEVLHLMLRYFHLVAGMAWIGASFYLMWLDNNLKGPSQWSRGKDVPKDVGILDGGGLYATTKYAHANEPEKMSKSLDWFRWNVHATWLTGGSLLILLYYVGADTHLLDPDKSSIGIFTALCISLGSLVVGWFIYDSLCRSSLINHGRLFVVIIIGCFAICAFLLDQFLQNRAAYIHMGALIGACMAGNVFYKILPCQRYLINEVAAGRVPAPGPGVVARIYATHNHYAAFPMIFIMIGSHFPFIFDHDHGWLALIALFVIGIRIRHYFILGHRGTR</sequence>
<organism evidence="3">
    <name type="scientific">Candidatus Kentrum sp. SD</name>
    <dbReference type="NCBI Taxonomy" id="2126332"/>
    <lineage>
        <taxon>Bacteria</taxon>
        <taxon>Pseudomonadati</taxon>
        <taxon>Pseudomonadota</taxon>
        <taxon>Gammaproteobacteria</taxon>
        <taxon>Candidatus Kentrum</taxon>
    </lineage>
</organism>
<dbReference type="EMBL" id="CAADHB010000028">
    <property type="protein sequence ID" value="VFK78872.1"/>
    <property type="molecule type" value="Genomic_DNA"/>
</dbReference>
<dbReference type="InterPro" id="IPR010389">
    <property type="entry name" value="Urate_ox_N"/>
</dbReference>
<keyword evidence="1" id="KW-0472">Membrane</keyword>
<protein>
    <recommendedName>
        <fullName evidence="2">Urate oxidase N-terminal domain-containing protein</fullName>
    </recommendedName>
</protein>
<feature type="transmembrane region" description="Helical" evidence="1">
    <location>
        <begin position="86"/>
        <end position="106"/>
    </location>
</feature>
<dbReference type="Pfam" id="PF06181">
    <property type="entry name" value="Urate_ox_N"/>
    <property type="match status" value="1"/>
</dbReference>
<feature type="transmembrane region" description="Helical" evidence="1">
    <location>
        <begin position="178"/>
        <end position="196"/>
    </location>
</feature>
<dbReference type="AlphaFoldDB" id="A0A451BKR4"/>
<proteinExistence type="predicted"/>
<reference evidence="3" key="1">
    <citation type="submission" date="2019-02" db="EMBL/GenBank/DDBJ databases">
        <authorList>
            <person name="Gruber-Vodicka R. H."/>
            <person name="Seah K. B. B."/>
        </authorList>
    </citation>
    <scope>NUCLEOTIDE SEQUENCE</scope>
    <source>
        <strain evidence="3">BECK_S127</strain>
    </source>
</reference>
<feature type="transmembrane region" description="Helical" evidence="1">
    <location>
        <begin position="232"/>
        <end position="250"/>
    </location>
</feature>